<feature type="region of interest" description="Disordered" evidence="6">
    <location>
        <begin position="682"/>
        <end position="729"/>
    </location>
</feature>
<feature type="compositionally biased region" description="Basic and acidic residues" evidence="6">
    <location>
        <begin position="695"/>
        <end position="709"/>
    </location>
</feature>
<dbReference type="Pfam" id="PF01569">
    <property type="entry name" value="PAP2"/>
    <property type="match status" value="1"/>
</dbReference>
<evidence type="ECO:0000256" key="3">
    <source>
        <dbReference type="ARBA" id="ARBA00022801"/>
    </source>
</evidence>
<feature type="domain" description="Phosphatidic acid phosphatase type 2/haloperoxidase" evidence="8">
    <location>
        <begin position="1"/>
        <end position="115"/>
    </location>
</feature>
<evidence type="ECO:0000256" key="1">
    <source>
        <dbReference type="ARBA" id="ARBA00004141"/>
    </source>
</evidence>
<feature type="compositionally biased region" description="Basic and acidic residues" evidence="6">
    <location>
        <begin position="625"/>
        <end position="637"/>
    </location>
</feature>
<keyword evidence="2 7" id="KW-0812">Transmembrane</keyword>
<evidence type="ECO:0000256" key="4">
    <source>
        <dbReference type="ARBA" id="ARBA00022989"/>
    </source>
</evidence>
<feature type="region of interest" description="Disordered" evidence="6">
    <location>
        <begin position="489"/>
        <end position="579"/>
    </location>
</feature>
<evidence type="ECO:0000256" key="7">
    <source>
        <dbReference type="SAM" id="Phobius"/>
    </source>
</evidence>
<evidence type="ECO:0000256" key="2">
    <source>
        <dbReference type="ARBA" id="ARBA00022692"/>
    </source>
</evidence>
<dbReference type="Proteomes" id="UP000655225">
    <property type="component" value="Unassembled WGS sequence"/>
</dbReference>
<dbReference type="SUPFAM" id="SSF48317">
    <property type="entry name" value="Acid phosphatase/Vanadium-dependent haloperoxidase"/>
    <property type="match status" value="1"/>
</dbReference>
<dbReference type="InterPro" id="IPR036938">
    <property type="entry name" value="PAP2/HPO_sf"/>
</dbReference>
<feature type="transmembrane region" description="Helical" evidence="7">
    <location>
        <begin position="72"/>
        <end position="94"/>
    </location>
</feature>
<protein>
    <recommendedName>
        <fullName evidence="8">Phosphatidic acid phosphatase type 2/haloperoxidase domain-containing protein</fullName>
    </recommendedName>
</protein>
<dbReference type="InterPro" id="IPR039667">
    <property type="entry name" value="Dolichyldiphosphatase_PAP2"/>
</dbReference>
<feature type="transmembrane region" description="Helical" evidence="7">
    <location>
        <begin position="378"/>
        <end position="397"/>
    </location>
</feature>
<proteinExistence type="predicted"/>
<evidence type="ECO:0000259" key="8">
    <source>
        <dbReference type="SMART" id="SM00014"/>
    </source>
</evidence>
<dbReference type="AlphaFoldDB" id="A0A834Z1L1"/>
<comment type="caution">
    <text evidence="9">The sequence shown here is derived from an EMBL/GenBank/DDBJ whole genome shotgun (WGS) entry which is preliminary data.</text>
</comment>
<feature type="transmembrane region" description="Helical" evidence="7">
    <location>
        <begin position="47"/>
        <end position="65"/>
    </location>
</feature>
<feature type="compositionally biased region" description="Acidic residues" evidence="6">
    <location>
        <begin position="638"/>
        <end position="651"/>
    </location>
</feature>
<dbReference type="InterPro" id="IPR000326">
    <property type="entry name" value="PAP2/HPO"/>
</dbReference>
<reference evidence="9 10" key="1">
    <citation type="submission" date="2020-04" db="EMBL/GenBank/DDBJ databases">
        <title>Plant Genome Project.</title>
        <authorList>
            <person name="Zhang R.-G."/>
        </authorList>
    </citation>
    <scope>NUCLEOTIDE SEQUENCE [LARGE SCALE GENOMIC DNA]</scope>
    <source>
        <strain evidence="9">YNK0</strain>
        <tissue evidence="9">Leaf</tissue>
    </source>
</reference>
<dbReference type="GO" id="GO:0016020">
    <property type="term" value="C:membrane"/>
    <property type="evidence" value="ECO:0007669"/>
    <property type="project" value="UniProtKB-SubCell"/>
</dbReference>
<evidence type="ECO:0000313" key="10">
    <source>
        <dbReference type="Proteomes" id="UP000655225"/>
    </source>
</evidence>
<dbReference type="GO" id="GO:0016787">
    <property type="term" value="F:hydrolase activity"/>
    <property type="evidence" value="ECO:0007669"/>
    <property type="project" value="UniProtKB-KW"/>
</dbReference>
<dbReference type="SMART" id="SM00014">
    <property type="entry name" value="acidPPc"/>
    <property type="match status" value="1"/>
</dbReference>
<dbReference type="Gene3D" id="1.20.144.10">
    <property type="entry name" value="Phosphatidic acid phosphatase type 2/haloperoxidase"/>
    <property type="match status" value="1"/>
</dbReference>
<sequence length="808" mass="90522">MFFFLGLLISQAINEFIKTSVQQARPETCTLLETCDSHGWPSSHSQYMFFFAVYFTLLTYKGIGLSSERQKLIVGFIPWPLALLTMYSRVYLGYHTVAQVFAGATLGIVIGGIWFCVVNNLLICYAPAIEESTIGRWLYIKDSSHIPNVLKFEYDNARAARKNFAANPVACVETNSRILDNVLLAGDGLRAKEAPFGRLLQTSESRFTPQIKMMLFMKRLANLKPLIRKGWPGILPLSGNLLEIGNVGREKAENDAAEVEIVGHHVDEMIAKVDEDGRMESLANASGCPSLQSALTSLLRNCLMATGWEDAAFVACPVGRGFGLKLISLKGYETIQLVEIFLEVPHTFSDHLKDFGDGMHGLSCQFFAEEIQLEAIKIWVLCMGAIWILLLAGSVSRQSVPSGVQYFLLIYLTPLCCFFASEADTISFSILKICWSSALPSAISCTIEEPCEHLLPTLLILTASRPTVENRIGSWLTLMAIEMKLSSKPISSPSRTEKFPPPLMRFLRSNPGSRSRGRSRSSPMFVRKKNAAVETLEPSSPKVTCMGQVRVRRSKQAPVKGNRNGNGSGNPNSTPARRRRRCQCFRKALFCNHFAGKTKPRTSRPVWRRWFMFFQVSHRRKVEIMEDSAKRESKREGTDEESDQEEGEDEEAKVFVSSSPPKNALLLTRCRSAPYRASSLASRFWGSPSGTEDAGEQRTEQENRVHVENQEEEENPTLEKEAICRDSAAQSRTGPEIEVKLGFCEEFESSSNERIAKTSKLDDETSRIGDKSAHPLILTRCKSEPARRSGKFELETCFIEQYQPHVYD</sequence>
<dbReference type="PANTHER" id="PTHR33448:SF10">
    <property type="entry name" value="PROTAMINE P1 FAMILY PROTEIN"/>
    <property type="match status" value="1"/>
</dbReference>
<keyword evidence="4 7" id="KW-1133">Transmembrane helix</keyword>
<feature type="region of interest" description="Disordered" evidence="6">
    <location>
        <begin position="625"/>
        <end position="658"/>
    </location>
</feature>
<organism evidence="9 10">
    <name type="scientific">Tetracentron sinense</name>
    <name type="common">Spur-leaf</name>
    <dbReference type="NCBI Taxonomy" id="13715"/>
    <lineage>
        <taxon>Eukaryota</taxon>
        <taxon>Viridiplantae</taxon>
        <taxon>Streptophyta</taxon>
        <taxon>Embryophyta</taxon>
        <taxon>Tracheophyta</taxon>
        <taxon>Spermatophyta</taxon>
        <taxon>Magnoliopsida</taxon>
        <taxon>Trochodendrales</taxon>
        <taxon>Trochodendraceae</taxon>
        <taxon>Tetracentron</taxon>
    </lineage>
</organism>
<evidence type="ECO:0000256" key="5">
    <source>
        <dbReference type="ARBA" id="ARBA00023136"/>
    </source>
</evidence>
<keyword evidence="3" id="KW-0378">Hydrolase</keyword>
<keyword evidence="10" id="KW-1185">Reference proteome</keyword>
<accession>A0A834Z1L1</accession>
<name>A0A834Z1L1_TETSI</name>
<evidence type="ECO:0000256" key="6">
    <source>
        <dbReference type="SAM" id="MobiDB-lite"/>
    </source>
</evidence>
<keyword evidence="5 7" id="KW-0472">Membrane</keyword>
<evidence type="ECO:0000313" key="9">
    <source>
        <dbReference type="EMBL" id="KAF8397650.1"/>
    </source>
</evidence>
<dbReference type="CDD" id="cd03382">
    <property type="entry name" value="PAP2_dolichyldiphosphatase"/>
    <property type="match status" value="1"/>
</dbReference>
<dbReference type="EMBL" id="JABCRI010000011">
    <property type="protein sequence ID" value="KAF8397650.1"/>
    <property type="molecule type" value="Genomic_DNA"/>
</dbReference>
<dbReference type="OrthoDB" id="785861at2759"/>
<feature type="transmembrane region" description="Helical" evidence="7">
    <location>
        <begin position="100"/>
        <end position="126"/>
    </location>
</feature>
<gene>
    <name evidence="9" type="ORF">HHK36_016570</name>
</gene>
<comment type="subcellular location">
    <subcellularLocation>
        <location evidence="1">Membrane</location>
        <topology evidence="1">Multi-pass membrane protein</topology>
    </subcellularLocation>
</comment>
<dbReference type="PANTHER" id="PTHR33448">
    <property type="entry name" value="CHLOROPLAST PROTEIN HCF243-RELATED"/>
    <property type="match status" value="1"/>
</dbReference>
<feature type="compositionally biased region" description="Low complexity" evidence="6">
    <location>
        <begin position="561"/>
        <end position="573"/>
    </location>
</feature>